<proteinExistence type="predicted"/>
<name>A0A7Z0K8R5_9MICC</name>
<dbReference type="EMBL" id="JACCFY010000001">
    <property type="protein sequence ID" value="NYJ77886.1"/>
    <property type="molecule type" value="Genomic_DNA"/>
</dbReference>
<reference evidence="2 3" key="1">
    <citation type="submission" date="2020-07" db="EMBL/GenBank/DDBJ databases">
        <title>Sequencing the genomes of 1000 actinobacteria strains.</title>
        <authorList>
            <person name="Klenk H.-P."/>
        </authorList>
    </citation>
    <scope>NUCLEOTIDE SEQUENCE [LARGE SCALE GENOMIC DNA]</scope>
    <source>
        <strain evidence="2 3">DSM 15475</strain>
    </source>
</reference>
<gene>
    <name evidence="2" type="ORF">HNR09_001297</name>
</gene>
<protein>
    <submittedName>
        <fullName evidence="2">Uncharacterized protein</fullName>
    </submittedName>
</protein>
<accession>A0A7Z0K8R5</accession>
<dbReference type="Proteomes" id="UP000535437">
    <property type="component" value="Unassembled WGS sequence"/>
</dbReference>
<sequence>MWKRVLVVLGAVTLIGAALLGVRAFQLATEPASLPTEILDVERRLDPSRSVTDDQAHREPGDPPSAPEASPSPSPEQPEVAEQTPAEQSQIPQPAPQWDDDDWDDDDWDDDDWDDDWDDDDWDDDDDD</sequence>
<feature type="compositionally biased region" description="Pro residues" evidence="1">
    <location>
        <begin position="62"/>
        <end position="76"/>
    </location>
</feature>
<feature type="region of interest" description="Disordered" evidence="1">
    <location>
        <begin position="29"/>
        <end position="128"/>
    </location>
</feature>
<comment type="caution">
    <text evidence="2">The sequence shown here is derived from an EMBL/GenBank/DDBJ whole genome shotgun (WGS) entry which is preliminary data.</text>
</comment>
<keyword evidence="3" id="KW-1185">Reference proteome</keyword>
<organism evidence="2 3">
    <name type="scientific">Nesterenkonia xinjiangensis</name>
    <dbReference type="NCBI Taxonomy" id="225327"/>
    <lineage>
        <taxon>Bacteria</taxon>
        <taxon>Bacillati</taxon>
        <taxon>Actinomycetota</taxon>
        <taxon>Actinomycetes</taxon>
        <taxon>Micrococcales</taxon>
        <taxon>Micrococcaceae</taxon>
        <taxon>Nesterenkonia</taxon>
    </lineage>
</organism>
<dbReference type="RefSeq" id="WP_179541308.1">
    <property type="nucleotide sequence ID" value="NZ_BAAALL010000002.1"/>
</dbReference>
<feature type="compositionally biased region" description="Acidic residues" evidence="1">
    <location>
        <begin position="98"/>
        <end position="128"/>
    </location>
</feature>
<evidence type="ECO:0000256" key="1">
    <source>
        <dbReference type="SAM" id="MobiDB-lite"/>
    </source>
</evidence>
<evidence type="ECO:0000313" key="3">
    <source>
        <dbReference type="Proteomes" id="UP000535437"/>
    </source>
</evidence>
<evidence type="ECO:0000313" key="2">
    <source>
        <dbReference type="EMBL" id="NYJ77886.1"/>
    </source>
</evidence>
<feature type="compositionally biased region" description="Basic and acidic residues" evidence="1">
    <location>
        <begin position="40"/>
        <end position="61"/>
    </location>
</feature>
<dbReference type="AlphaFoldDB" id="A0A7Z0K8R5"/>